<dbReference type="InterPro" id="IPR036390">
    <property type="entry name" value="WH_DNA-bd_sf"/>
</dbReference>
<keyword evidence="2" id="KW-0805">Transcription regulation</keyword>
<dbReference type="Proteomes" id="UP000199120">
    <property type="component" value="Unassembled WGS sequence"/>
</dbReference>
<reference evidence="7" key="1">
    <citation type="submission" date="2016-10" db="EMBL/GenBank/DDBJ databases">
        <authorList>
            <person name="Varghese N."/>
            <person name="Submissions S."/>
        </authorList>
    </citation>
    <scope>NUCLEOTIDE SEQUENCE [LARGE SCALE GENOMIC DNA]</scope>
    <source>
        <strain evidence="7">LMG 26416</strain>
    </source>
</reference>
<dbReference type="GO" id="GO:0005829">
    <property type="term" value="C:cytosol"/>
    <property type="evidence" value="ECO:0007669"/>
    <property type="project" value="TreeGrafter"/>
</dbReference>
<dbReference type="GO" id="GO:0003700">
    <property type="term" value="F:DNA-binding transcription factor activity"/>
    <property type="evidence" value="ECO:0007669"/>
    <property type="project" value="InterPro"/>
</dbReference>
<keyword evidence="3 6" id="KW-0238">DNA-binding</keyword>
<dbReference type="PANTHER" id="PTHR30419">
    <property type="entry name" value="HTH-TYPE TRANSCRIPTIONAL REGULATOR YBHD"/>
    <property type="match status" value="1"/>
</dbReference>
<dbReference type="SUPFAM" id="SSF46785">
    <property type="entry name" value="Winged helix' DNA-binding domain"/>
    <property type="match status" value="1"/>
</dbReference>
<evidence type="ECO:0000256" key="3">
    <source>
        <dbReference type="ARBA" id="ARBA00023125"/>
    </source>
</evidence>
<evidence type="ECO:0000256" key="1">
    <source>
        <dbReference type="ARBA" id="ARBA00009437"/>
    </source>
</evidence>
<dbReference type="SUPFAM" id="SSF53850">
    <property type="entry name" value="Periplasmic binding protein-like II"/>
    <property type="match status" value="1"/>
</dbReference>
<keyword evidence="7" id="KW-1185">Reference proteome</keyword>
<dbReference type="GO" id="GO:0003677">
    <property type="term" value="F:DNA binding"/>
    <property type="evidence" value="ECO:0007669"/>
    <property type="project" value="UniProtKB-KW"/>
</dbReference>
<evidence type="ECO:0000313" key="7">
    <source>
        <dbReference type="Proteomes" id="UP000199120"/>
    </source>
</evidence>
<name>A0A1H7LE13_9BURK</name>
<sequence length="345" mass="37715">MPEFFLAVYDRPHVVTLPARCARVFRSILSPATSLKHHQLRALVAIAEHGSLRAAARTVYLSQPALTKAIRELEQDLGVPLVVRSARGAQLTSFGHAIYARAKLILAEMQHAREDVLQLAGLDGGAVSCAVTPLVSLKYLARAIHTFRLRMANTRLAVQEGFLSSALAGLRDGTLDFAIAIVDETKVAGEFQFRRLLEAELIVSARRGHPLADAQSIEDLQDADWMLNTTPESIGRVLQDYFLERGFGAPRVVVECSSFSASFALSYGSDLLSCCPKSFLESDWFRERVVAVPVREPLPRVAVGIISRRDALNTAACDYLIDCFADAVASAPPFDFTEPHVAAAR</sequence>
<comment type="similarity">
    <text evidence="1">Belongs to the LysR transcriptional regulatory family.</text>
</comment>
<evidence type="ECO:0000256" key="2">
    <source>
        <dbReference type="ARBA" id="ARBA00023015"/>
    </source>
</evidence>
<dbReference type="PANTHER" id="PTHR30419:SF30">
    <property type="entry name" value="LYSR FAMILY TRANSCRIPTIONAL REGULATOR"/>
    <property type="match status" value="1"/>
</dbReference>
<accession>A0A1H7LE13</accession>
<dbReference type="Gene3D" id="1.10.10.10">
    <property type="entry name" value="Winged helix-like DNA-binding domain superfamily/Winged helix DNA-binding domain"/>
    <property type="match status" value="1"/>
</dbReference>
<keyword evidence="4" id="KW-0804">Transcription</keyword>
<proteinExistence type="inferred from homology"/>
<dbReference type="InterPro" id="IPR000847">
    <property type="entry name" value="LysR_HTH_N"/>
</dbReference>
<dbReference type="PROSITE" id="PS50931">
    <property type="entry name" value="HTH_LYSR"/>
    <property type="match status" value="1"/>
</dbReference>
<organism evidence="6 7">
    <name type="scientific">Paraburkholderia caballeronis</name>
    <dbReference type="NCBI Taxonomy" id="416943"/>
    <lineage>
        <taxon>Bacteria</taxon>
        <taxon>Pseudomonadati</taxon>
        <taxon>Pseudomonadota</taxon>
        <taxon>Betaproteobacteria</taxon>
        <taxon>Burkholderiales</taxon>
        <taxon>Burkholderiaceae</taxon>
        <taxon>Paraburkholderia</taxon>
    </lineage>
</organism>
<dbReference type="EMBL" id="FOAJ01000004">
    <property type="protein sequence ID" value="SEK96735.1"/>
    <property type="molecule type" value="Genomic_DNA"/>
</dbReference>
<dbReference type="FunFam" id="1.10.10.10:FF:000001">
    <property type="entry name" value="LysR family transcriptional regulator"/>
    <property type="match status" value="1"/>
</dbReference>
<protein>
    <submittedName>
        <fullName evidence="6">DNA-binding transcriptional regulator, LysR family</fullName>
    </submittedName>
</protein>
<evidence type="ECO:0000256" key="4">
    <source>
        <dbReference type="ARBA" id="ARBA00023163"/>
    </source>
</evidence>
<dbReference type="Gene3D" id="3.40.190.10">
    <property type="entry name" value="Periplasmic binding protein-like II"/>
    <property type="match status" value="1"/>
</dbReference>
<dbReference type="Pfam" id="PF03466">
    <property type="entry name" value="LysR_substrate"/>
    <property type="match status" value="1"/>
</dbReference>
<evidence type="ECO:0000259" key="5">
    <source>
        <dbReference type="PROSITE" id="PS50931"/>
    </source>
</evidence>
<evidence type="ECO:0000313" key="6">
    <source>
        <dbReference type="EMBL" id="SEK96735.1"/>
    </source>
</evidence>
<dbReference type="PRINTS" id="PR00039">
    <property type="entry name" value="HTHLYSR"/>
</dbReference>
<dbReference type="InterPro" id="IPR036388">
    <property type="entry name" value="WH-like_DNA-bd_sf"/>
</dbReference>
<feature type="domain" description="HTH lysR-type" evidence="5">
    <location>
        <begin position="35"/>
        <end position="92"/>
    </location>
</feature>
<dbReference type="Pfam" id="PF00126">
    <property type="entry name" value="HTH_1"/>
    <property type="match status" value="1"/>
</dbReference>
<gene>
    <name evidence="6" type="ORF">SAMN05192542_104300</name>
</gene>
<dbReference type="STRING" id="416943.SAMN05445871_3878"/>
<dbReference type="InterPro" id="IPR050950">
    <property type="entry name" value="HTH-type_LysR_regulators"/>
</dbReference>
<dbReference type="AlphaFoldDB" id="A0A1H7LE13"/>
<dbReference type="InterPro" id="IPR005119">
    <property type="entry name" value="LysR_subst-bd"/>
</dbReference>